<protein>
    <recommendedName>
        <fullName evidence="1">Velvet domain-containing protein</fullName>
    </recommendedName>
</protein>
<dbReference type="Pfam" id="PF11754">
    <property type="entry name" value="Velvet"/>
    <property type="match status" value="1"/>
</dbReference>
<comment type="caution">
    <text evidence="2">The sequence shown here is derived from an EMBL/GenBank/DDBJ whole genome shotgun (WGS) entry which is preliminary data.</text>
</comment>
<dbReference type="OrthoDB" id="5399926at2759"/>
<feature type="domain" description="Velvet" evidence="1">
    <location>
        <begin position="19"/>
        <end position="68"/>
    </location>
</feature>
<dbReference type="AlphaFoldDB" id="A0A9W8E537"/>
<dbReference type="Proteomes" id="UP001150925">
    <property type="component" value="Unassembled WGS sequence"/>
</dbReference>
<sequence>MAQAKLYTEDGSQALDLVHTDDSNMSRALLGQVVAVSQNTEVNGEWGTYFIFDSLSICVPGRYTIEVKL</sequence>
<organism evidence="2 3">
    <name type="scientific">Dispira parvispora</name>
    <dbReference type="NCBI Taxonomy" id="1520584"/>
    <lineage>
        <taxon>Eukaryota</taxon>
        <taxon>Fungi</taxon>
        <taxon>Fungi incertae sedis</taxon>
        <taxon>Zoopagomycota</taxon>
        <taxon>Kickxellomycotina</taxon>
        <taxon>Dimargaritomycetes</taxon>
        <taxon>Dimargaritales</taxon>
        <taxon>Dimargaritaceae</taxon>
        <taxon>Dispira</taxon>
    </lineage>
</organism>
<evidence type="ECO:0000313" key="3">
    <source>
        <dbReference type="Proteomes" id="UP001150925"/>
    </source>
</evidence>
<gene>
    <name evidence="2" type="ORF">IWQ62_005012</name>
</gene>
<evidence type="ECO:0000313" key="2">
    <source>
        <dbReference type="EMBL" id="KAJ1957803.1"/>
    </source>
</evidence>
<name>A0A9W8E537_9FUNG</name>
<proteinExistence type="predicted"/>
<keyword evidence="3" id="KW-1185">Reference proteome</keyword>
<dbReference type="Gene3D" id="2.60.40.3960">
    <property type="entry name" value="Velvet domain"/>
    <property type="match status" value="1"/>
</dbReference>
<dbReference type="InterPro" id="IPR037525">
    <property type="entry name" value="Velvet_dom"/>
</dbReference>
<dbReference type="InterPro" id="IPR038491">
    <property type="entry name" value="Velvet_dom_sf"/>
</dbReference>
<accession>A0A9W8E537</accession>
<evidence type="ECO:0000259" key="1">
    <source>
        <dbReference type="Pfam" id="PF11754"/>
    </source>
</evidence>
<reference evidence="2" key="1">
    <citation type="submission" date="2022-07" db="EMBL/GenBank/DDBJ databases">
        <title>Phylogenomic reconstructions and comparative analyses of Kickxellomycotina fungi.</title>
        <authorList>
            <person name="Reynolds N.K."/>
            <person name="Stajich J.E."/>
            <person name="Barry K."/>
            <person name="Grigoriev I.V."/>
            <person name="Crous P."/>
            <person name="Smith M.E."/>
        </authorList>
    </citation>
    <scope>NUCLEOTIDE SEQUENCE</scope>
    <source>
        <strain evidence="2">RSA 1196</strain>
    </source>
</reference>
<dbReference type="EMBL" id="JANBPY010001882">
    <property type="protein sequence ID" value="KAJ1957803.1"/>
    <property type="molecule type" value="Genomic_DNA"/>
</dbReference>